<dbReference type="Proteomes" id="UP000515480">
    <property type="component" value="Chromosome"/>
</dbReference>
<dbReference type="EC" id="2.1.1.177" evidence="6"/>
<comment type="subunit">
    <text evidence="6">Homodimer.</text>
</comment>
<dbReference type="GO" id="GO:0005737">
    <property type="term" value="C:cytoplasm"/>
    <property type="evidence" value="ECO:0007669"/>
    <property type="project" value="UniProtKB-SubCell"/>
</dbReference>
<dbReference type="GO" id="GO:0070038">
    <property type="term" value="F:rRNA (pseudouridine-N3-)-methyltransferase activity"/>
    <property type="evidence" value="ECO:0007669"/>
    <property type="project" value="UniProtKB-UniRule"/>
</dbReference>
<evidence type="ECO:0000313" key="7">
    <source>
        <dbReference type="EMBL" id="QNH53897.1"/>
    </source>
</evidence>
<dbReference type="SUPFAM" id="SSF75217">
    <property type="entry name" value="alpha/beta knot"/>
    <property type="match status" value="1"/>
</dbReference>
<dbReference type="AlphaFoldDB" id="A0A7G7VIF4"/>
<keyword evidence="8" id="KW-1185">Reference proteome</keyword>
<evidence type="ECO:0000313" key="8">
    <source>
        <dbReference type="Proteomes" id="UP000515480"/>
    </source>
</evidence>
<dbReference type="EMBL" id="CP060204">
    <property type="protein sequence ID" value="QNH53897.1"/>
    <property type="molecule type" value="Genomic_DNA"/>
</dbReference>
<proteinExistence type="inferred from homology"/>
<keyword evidence="3 6" id="KW-0808">Transferase</keyword>
<keyword evidence="4 6" id="KW-0949">S-adenosyl-L-methionine</keyword>
<dbReference type="NCBIfam" id="TIGR00246">
    <property type="entry name" value="tRNA_RlmH_YbeA"/>
    <property type="match status" value="1"/>
</dbReference>
<protein>
    <recommendedName>
        <fullName evidence="6">Ribosomal RNA large subunit methyltransferase H</fullName>
        <ecNumber evidence="6">2.1.1.177</ecNumber>
    </recommendedName>
    <alternativeName>
        <fullName evidence="6">23S rRNA (pseudouridine1915-N3)-methyltransferase</fullName>
    </alternativeName>
    <alternativeName>
        <fullName evidence="6">23S rRNA m3Psi1915 methyltransferase</fullName>
    </alternativeName>
    <alternativeName>
        <fullName evidence="6">rRNA (pseudouridine-N3-)-methyltransferase RlmH</fullName>
    </alternativeName>
</protein>
<comment type="similarity">
    <text evidence="5 6">Belongs to the RNA methyltransferase RlmH family.</text>
</comment>
<feature type="binding site" evidence="6">
    <location>
        <position position="108"/>
    </location>
    <ligand>
        <name>S-adenosyl-L-methionine</name>
        <dbReference type="ChEBI" id="CHEBI:59789"/>
    </ligand>
</feature>
<dbReference type="HAMAP" id="MF_00658">
    <property type="entry name" value="23SrRNA_methyltr_H"/>
    <property type="match status" value="1"/>
</dbReference>
<keyword evidence="1 6" id="KW-0698">rRNA processing</keyword>
<comment type="caution">
    <text evidence="6">Lacks conserved residue(s) required for the propagation of feature annotation.</text>
</comment>
<sequence>MKITVVCAGKLKEKYLREGIAEYEKRLRPYADVRTIEIAEERMKEKPSAAEKADILRREGERLLAQVPQDAYLIVLDVGGAELSSEEFSAKIDTLTVGGRSHIAFLIGGPFGLADEVRRRADLRLSFSHFTLPHQLIRLFLMEQIYRAFKISRGEPYHL</sequence>
<dbReference type="InterPro" id="IPR003742">
    <property type="entry name" value="RlmH-like"/>
</dbReference>
<dbReference type="CDD" id="cd18081">
    <property type="entry name" value="RlmH-like"/>
    <property type="match status" value="1"/>
</dbReference>
<name>A0A7G7VIF4_9FIRM</name>
<dbReference type="NCBIfam" id="NF000985">
    <property type="entry name" value="PRK00103.1-3"/>
    <property type="match status" value="1"/>
</dbReference>
<dbReference type="PANTHER" id="PTHR33603">
    <property type="entry name" value="METHYLTRANSFERASE"/>
    <property type="match status" value="1"/>
</dbReference>
<feature type="binding site" evidence="6">
    <location>
        <position position="76"/>
    </location>
    <ligand>
        <name>S-adenosyl-L-methionine</name>
        <dbReference type="ChEBI" id="CHEBI:59789"/>
    </ligand>
</feature>
<comment type="function">
    <text evidence="6">Specifically methylates the pseudouridine at position 1915 (m3Psi1915) in 23S rRNA.</text>
</comment>
<evidence type="ECO:0000256" key="2">
    <source>
        <dbReference type="ARBA" id="ARBA00022603"/>
    </source>
</evidence>
<dbReference type="PANTHER" id="PTHR33603:SF1">
    <property type="entry name" value="RIBOSOMAL RNA LARGE SUBUNIT METHYLTRANSFERASE H"/>
    <property type="match status" value="1"/>
</dbReference>
<gene>
    <name evidence="6 7" type="primary">rlmH</name>
    <name evidence="7" type="ORF">H1B31_08495</name>
</gene>
<reference evidence="7 8" key="1">
    <citation type="submission" date="2020-07" db="EMBL/GenBank/DDBJ databases">
        <title>Complete genome and description of Selenomonas timonensis sp. nov., a new bacterium isolated from a gingivitis subject.</title>
        <authorList>
            <person name="Antezack A."/>
        </authorList>
    </citation>
    <scope>NUCLEOTIDE SEQUENCE [LARGE SCALE GENOMIC DNA]</scope>
    <source>
        <strain evidence="7 8">Marseille-Q3039</strain>
    </source>
</reference>
<evidence type="ECO:0000256" key="6">
    <source>
        <dbReference type="HAMAP-Rule" id="MF_00658"/>
    </source>
</evidence>
<dbReference type="Pfam" id="PF02590">
    <property type="entry name" value="SPOUT_MTase"/>
    <property type="match status" value="1"/>
</dbReference>
<evidence type="ECO:0000256" key="4">
    <source>
        <dbReference type="ARBA" id="ARBA00022691"/>
    </source>
</evidence>
<dbReference type="KEGG" id="stim:H1B31_08495"/>
<dbReference type="InterPro" id="IPR029028">
    <property type="entry name" value="Alpha/beta_knot_MTases"/>
</dbReference>
<dbReference type="RefSeq" id="WP_009440297.1">
    <property type="nucleotide sequence ID" value="NZ_CP060204.1"/>
</dbReference>
<dbReference type="InterPro" id="IPR029026">
    <property type="entry name" value="tRNA_m1G_MTases_N"/>
</dbReference>
<comment type="catalytic activity">
    <reaction evidence="6">
        <text>pseudouridine(1915) in 23S rRNA + S-adenosyl-L-methionine = N(3)-methylpseudouridine(1915) in 23S rRNA + S-adenosyl-L-homocysteine + H(+)</text>
        <dbReference type="Rhea" id="RHEA:42752"/>
        <dbReference type="Rhea" id="RHEA-COMP:10221"/>
        <dbReference type="Rhea" id="RHEA-COMP:10222"/>
        <dbReference type="ChEBI" id="CHEBI:15378"/>
        <dbReference type="ChEBI" id="CHEBI:57856"/>
        <dbReference type="ChEBI" id="CHEBI:59789"/>
        <dbReference type="ChEBI" id="CHEBI:65314"/>
        <dbReference type="ChEBI" id="CHEBI:74486"/>
        <dbReference type="EC" id="2.1.1.177"/>
    </reaction>
</comment>
<organism evidence="7 8">
    <name type="scientific">Selenomonas timonae</name>
    <dbReference type="NCBI Taxonomy" id="2754044"/>
    <lineage>
        <taxon>Bacteria</taxon>
        <taxon>Bacillati</taxon>
        <taxon>Bacillota</taxon>
        <taxon>Negativicutes</taxon>
        <taxon>Selenomonadales</taxon>
        <taxon>Selenomonadaceae</taxon>
        <taxon>Selenomonas</taxon>
    </lineage>
</organism>
<keyword evidence="6" id="KW-0963">Cytoplasm</keyword>
<accession>A0A7G7VIF4</accession>
<keyword evidence="2 6" id="KW-0489">Methyltransferase</keyword>
<evidence type="ECO:0000256" key="3">
    <source>
        <dbReference type="ARBA" id="ARBA00022679"/>
    </source>
</evidence>
<comment type="subcellular location">
    <subcellularLocation>
        <location evidence="6">Cytoplasm</location>
    </subcellularLocation>
</comment>
<dbReference type="PIRSF" id="PIRSF004505">
    <property type="entry name" value="MT_bac"/>
    <property type="match status" value="1"/>
</dbReference>
<evidence type="ECO:0000256" key="1">
    <source>
        <dbReference type="ARBA" id="ARBA00022552"/>
    </source>
</evidence>
<evidence type="ECO:0000256" key="5">
    <source>
        <dbReference type="ARBA" id="ARBA00038303"/>
    </source>
</evidence>
<dbReference type="Gene3D" id="3.40.1280.10">
    <property type="match status" value="1"/>
</dbReference>